<feature type="compositionally biased region" description="Polar residues" evidence="1">
    <location>
        <begin position="50"/>
        <end position="66"/>
    </location>
</feature>
<feature type="region of interest" description="Disordered" evidence="1">
    <location>
        <begin position="1"/>
        <end position="153"/>
    </location>
</feature>
<sequence length="544" mass="61248">MTNRQLGNARQVRGRNNHQPVGPIRSEPLEWRPTVGINAPPPNAPREAHNQPTSAQEPTGQTSPQPANAARKRGHSVRFGEQPDVREIERRPSTGHDSRRDQSASWGPSTSRDRSRGRFRSPTQGRRQVKQDGWPASASGGRQTGYGTARSEYIGRNEDEADYTDYNRGRSAQRDWYAARSERSESRPRTRFQEYSHPDLLYGVAWEKDPSGQYFLPMLKCYEAVHTGSTTSRAHFVGTEIDSTEITTQNYDFEERMSGARYRSASVSMRVMVRTSDGLENGFHASDWPTQDRGVAPAHSTTGYPDSLYPTYDVEERGGNESWEQSRRQSGGVYNLTDAERWDRRGRRGSSAYYSRTTSSCARAPPTAGSHPYNVILERGYGRPPPYQPPGILKPPRPELPPGPGQQPQTTPQPYLPEAEYVDAEDTEPPSGGSDRRGRSYSRDRSPSRSGRQSSWGRYSFWKADSDGNERLVYDDYYDEGEGSGYESPTPLEEIKSWVRDRKLKENWVWVIARRIGEREVSCGGSRATSDEQGAGREPAARTL</sequence>
<feature type="region of interest" description="Disordered" evidence="1">
    <location>
        <begin position="283"/>
        <end position="461"/>
    </location>
</feature>
<reference evidence="2 3" key="1">
    <citation type="submission" date="2023-08" db="EMBL/GenBank/DDBJ databases">
        <title>Black Yeasts Isolated from many extreme environments.</title>
        <authorList>
            <person name="Coleine C."/>
            <person name="Stajich J.E."/>
            <person name="Selbmann L."/>
        </authorList>
    </citation>
    <scope>NUCLEOTIDE SEQUENCE [LARGE SCALE GENOMIC DNA]</scope>
    <source>
        <strain evidence="2 3">CCFEE 5885</strain>
    </source>
</reference>
<gene>
    <name evidence="2" type="ORF">LTR24_004238</name>
</gene>
<feature type="compositionally biased region" description="Low complexity" evidence="1">
    <location>
        <begin position="448"/>
        <end position="460"/>
    </location>
</feature>
<protein>
    <submittedName>
        <fullName evidence="2">Uncharacterized protein</fullName>
    </submittedName>
</protein>
<evidence type="ECO:0000256" key="1">
    <source>
        <dbReference type="SAM" id="MobiDB-lite"/>
    </source>
</evidence>
<feature type="compositionally biased region" description="Pro residues" evidence="1">
    <location>
        <begin position="383"/>
        <end position="405"/>
    </location>
</feature>
<dbReference type="Proteomes" id="UP001345013">
    <property type="component" value="Unassembled WGS sequence"/>
</dbReference>
<feature type="compositionally biased region" description="Low complexity" evidence="1">
    <location>
        <begin position="349"/>
        <end position="360"/>
    </location>
</feature>
<feature type="compositionally biased region" description="Basic and acidic residues" evidence="1">
    <location>
        <begin position="314"/>
        <end position="327"/>
    </location>
</feature>
<comment type="caution">
    <text evidence="2">The sequence shown here is derived from an EMBL/GenBank/DDBJ whole genome shotgun (WGS) entry which is preliminary data.</text>
</comment>
<feature type="compositionally biased region" description="Basic and acidic residues" evidence="1">
    <location>
        <begin position="81"/>
        <end position="102"/>
    </location>
</feature>
<feature type="compositionally biased region" description="Low complexity" evidence="1">
    <location>
        <begin position="406"/>
        <end position="417"/>
    </location>
</feature>
<organism evidence="2 3">
    <name type="scientific">Lithohypha guttulata</name>
    <dbReference type="NCBI Taxonomy" id="1690604"/>
    <lineage>
        <taxon>Eukaryota</taxon>
        <taxon>Fungi</taxon>
        <taxon>Dikarya</taxon>
        <taxon>Ascomycota</taxon>
        <taxon>Pezizomycotina</taxon>
        <taxon>Eurotiomycetes</taxon>
        <taxon>Chaetothyriomycetidae</taxon>
        <taxon>Chaetothyriales</taxon>
        <taxon>Trichomeriaceae</taxon>
        <taxon>Lithohypha</taxon>
    </lineage>
</organism>
<accession>A0ABR0KCP0</accession>
<name>A0ABR0KCP0_9EURO</name>
<feature type="compositionally biased region" description="Basic and acidic residues" evidence="1">
    <location>
        <begin position="434"/>
        <end position="447"/>
    </location>
</feature>
<feature type="region of interest" description="Disordered" evidence="1">
    <location>
        <begin position="521"/>
        <end position="544"/>
    </location>
</feature>
<dbReference type="EMBL" id="JAVRRG010000042">
    <property type="protein sequence ID" value="KAK5093527.1"/>
    <property type="molecule type" value="Genomic_DNA"/>
</dbReference>
<keyword evidence="3" id="KW-1185">Reference proteome</keyword>
<proteinExistence type="predicted"/>
<evidence type="ECO:0000313" key="2">
    <source>
        <dbReference type="EMBL" id="KAK5093527.1"/>
    </source>
</evidence>
<evidence type="ECO:0000313" key="3">
    <source>
        <dbReference type="Proteomes" id="UP001345013"/>
    </source>
</evidence>